<sequence length="81" mass="9725">MIADMEIDDFPSHIIEKKSKNTWETWNSPRLSLDSLHLDEIEEMNLDSRRIKPKKKATWKNDIQERNLRKQILKYGQKEAT</sequence>
<proteinExistence type="predicted"/>
<dbReference type="AlphaFoldDB" id="A0A7J9HU58"/>
<evidence type="ECO:0000313" key="1">
    <source>
        <dbReference type="EMBL" id="MBA0813372.1"/>
    </source>
</evidence>
<dbReference type="Proteomes" id="UP000593560">
    <property type="component" value="Unassembled WGS sequence"/>
</dbReference>
<name>A0A7J9HU58_9ROSI</name>
<comment type="caution">
    <text evidence="1">The sequence shown here is derived from an EMBL/GenBank/DDBJ whole genome shotgun (WGS) entry which is preliminary data.</text>
</comment>
<keyword evidence="2" id="KW-1185">Reference proteome</keyword>
<organism evidence="1 2">
    <name type="scientific">Gossypium harknessii</name>
    <dbReference type="NCBI Taxonomy" id="34285"/>
    <lineage>
        <taxon>Eukaryota</taxon>
        <taxon>Viridiplantae</taxon>
        <taxon>Streptophyta</taxon>
        <taxon>Embryophyta</taxon>
        <taxon>Tracheophyta</taxon>
        <taxon>Spermatophyta</taxon>
        <taxon>Magnoliopsida</taxon>
        <taxon>eudicotyledons</taxon>
        <taxon>Gunneridae</taxon>
        <taxon>Pentapetalae</taxon>
        <taxon>rosids</taxon>
        <taxon>malvids</taxon>
        <taxon>Malvales</taxon>
        <taxon>Malvaceae</taxon>
        <taxon>Malvoideae</taxon>
        <taxon>Gossypium</taxon>
    </lineage>
</organism>
<reference evidence="1 2" key="1">
    <citation type="journal article" date="2019" name="Genome Biol. Evol.">
        <title>Insights into the evolution of the New World diploid cottons (Gossypium, subgenus Houzingenia) based on genome sequencing.</title>
        <authorList>
            <person name="Grover C.E."/>
            <person name="Arick M.A. 2nd"/>
            <person name="Thrash A."/>
            <person name="Conover J.L."/>
            <person name="Sanders W.S."/>
            <person name="Peterson D.G."/>
            <person name="Frelichowski J.E."/>
            <person name="Scheffler J.A."/>
            <person name="Scheffler B.E."/>
            <person name="Wendel J.F."/>
        </authorList>
    </citation>
    <scope>NUCLEOTIDE SEQUENCE [LARGE SCALE GENOMIC DNA]</scope>
    <source>
        <strain evidence="1">0</strain>
        <tissue evidence="1">Leaf</tissue>
    </source>
</reference>
<evidence type="ECO:0000313" key="2">
    <source>
        <dbReference type="Proteomes" id="UP000593560"/>
    </source>
</evidence>
<protein>
    <submittedName>
        <fullName evidence="1">Uncharacterized protein</fullName>
    </submittedName>
</protein>
<dbReference type="EMBL" id="JABFAD010000011">
    <property type="protein sequence ID" value="MBA0813372.1"/>
    <property type="molecule type" value="Genomic_DNA"/>
</dbReference>
<accession>A0A7J9HU58</accession>
<gene>
    <name evidence="1" type="ORF">Gohar_027231</name>
</gene>